<dbReference type="PROSITE" id="PS50850">
    <property type="entry name" value="MFS"/>
    <property type="match status" value="1"/>
</dbReference>
<feature type="transmembrane region" description="Helical" evidence="5">
    <location>
        <begin position="274"/>
        <end position="298"/>
    </location>
</feature>
<evidence type="ECO:0000256" key="3">
    <source>
        <dbReference type="ARBA" id="ARBA00022989"/>
    </source>
</evidence>
<dbReference type="InterPro" id="IPR011701">
    <property type="entry name" value="MFS"/>
</dbReference>
<feature type="transmembrane region" description="Helical" evidence="5">
    <location>
        <begin position="442"/>
        <end position="465"/>
    </location>
</feature>
<feature type="transmembrane region" description="Helical" evidence="5">
    <location>
        <begin position="19"/>
        <end position="42"/>
    </location>
</feature>
<feature type="transmembrane region" description="Helical" evidence="5">
    <location>
        <begin position="84"/>
        <end position="103"/>
    </location>
</feature>
<evidence type="ECO:0000313" key="8">
    <source>
        <dbReference type="Proteomes" id="UP001217476"/>
    </source>
</evidence>
<feature type="transmembrane region" description="Helical" evidence="5">
    <location>
        <begin position="143"/>
        <end position="165"/>
    </location>
</feature>
<dbReference type="AlphaFoldDB" id="A0AAJ6AYY6"/>
<sequence length="477" mass="48950">MTTSPVDATAAAATRKERLVIGAVMLALFMAALEQTIVGPAMGKITADLGGGALLPWVATAYLLSATAASPILGAIADLRGRRVALFACVGLFLAGSILSALANSLPMLVAARVVQGIGAGGLTSLPFVVIADKVPMYRRAAYSAYISTIYAVASIFGPVAGGFLSDYVHWTAIFWINVPIAILVIIAVVLLFEPEPDRHSQRSIDFPGALLLIGGTVSSVLWLNAVTGTETAALLHPLLLAALALLFWAGFAWRMLRASAPLVPLHILTDRTILLCALGLLCCQGSNLGMAVYLPLYYQQAFDLSASQAGFAILGLLCGIMSGAYVPPQLLRLNPHYKPLVVGAAALALCGALALTAVLAWSPTLVGVEIASVALGLGIGSAYPIFTLATQNAAGSSRMGAAIGVLGFMRAMGGTIGVATVGAVAVASGLTRAEGVVDPGIPMWTISLVASGLLAVCLLALSMLPSRALDGYSKAK</sequence>
<evidence type="ECO:0000256" key="5">
    <source>
        <dbReference type="SAM" id="Phobius"/>
    </source>
</evidence>
<dbReference type="Gene3D" id="1.20.1250.20">
    <property type="entry name" value="MFS general substrate transporter like domains"/>
    <property type="match status" value="1"/>
</dbReference>
<dbReference type="Pfam" id="PF07690">
    <property type="entry name" value="MFS_1"/>
    <property type="match status" value="1"/>
</dbReference>
<dbReference type="EMBL" id="CP119312">
    <property type="protein sequence ID" value="WEK03457.1"/>
    <property type="molecule type" value="Genomic_DNA"/>
</dbReference>
<feature type="transmembrane region" description="Helical" evidence="5">
    <location>
        <begin position="205"/>
        <end position="223"/>
    </location>
</feature>
<dbReference type="GO" id="GO:0005886">
    <property type="term" value="C:plasma membrane"/>
    <property type="evidence" value="ECO:0007669"/>
    <property type="project" value="TreeGrafter"/>
</dbReference>
<comment type="subcellular location">
    <subcellularLocation>
        <location evidence="1">Membrane</location>
        <topology evidence="1">Multi-pass membrane protein</topology>
    </subcellularLocation>
</comment>
<feature type="transmembrane region" description="Helical" evidence="5">
    <location>
        <begin position="54"/>
        <end position="77"/>
    </location>
</feature>
<dbReference type="SUPFAM" id="SSF103473">
    <property type="entry name" value="MFS general substrate transporter"/>
    <property type="match status" value="1"/>
</dbReference>
<feature type="transmembrane region" description="Helical" evidence="5">
    <location>
        <begin position="109"/>
        <end position="131"/>
    </location>
</feature>
<proteinExistence type="predicted"/>
<dbReference type="InterPro" id="IPR036259">
    <property type="entry name" value="MFS_trans_sf"/>
</dbReference>
<evidence type="ECO:0000256" key="1">
    <source>
        <dbReference type="ARBA" id="ARBA00004141"/>
    </source>
</evidence>
<feature type="transmembrane region" description="Helical" evidence="5">
    <location>
        <begin position="235"/>
        <end position="254"/>
    </location>
</feature>
<feature type="transmembrane region" description="Helical" evidence="5">
    <location>
        <begin position="368"/>
        <end position="390"/>
    </location>
</feature>
<feature type="transmembrane region" description="Helical" evidence="5">
    <location>
        <begin position="402"/>
        <end position="430"/>
    </location>
</feature>
<organism evidence="7 8">
    <name type="scientific">Candidatus Devosia phytovorans</name>
    <dbReference type="NCBI Taxonomy" id="3121372"/>
    <lineage>
        <taxon>Bacteria</taxon>
        <taxon>Pseudomonadati</taxon>
        <taxon>Pseudomonadota</taxon>
        <taxon>Alphaproteobacteria</taxon>
        <taxon>Hyphomicrobiales</taxon>
        <taxon>Devosiaceae</taxon>
        <taxon>Devosia</taxon>
    </lineage>
</organism>
<feature type="domain" description="Major facilitator superfamily (MFS) profile" evidence="6">
    <location>
        <begin position="20"/>
        <end position="469"/>
    </location>
</feature>
<dbReference type="PANTHER" id="PTHR23501">
    <property type="entry name" value="MAJOR FACILITATOR SUPERFAMILY"/>
    <property type="match status" value="1"/>
</dbReference>
<evidence type="ECO:0000256" key="4">
    <source>
        <dbReference type="ARBA" id="ARBA00023136"/>
    </source>
</evidence>
<name>A0AAJ6AYY6_9HYPH</name>
<dbReference type="PANTHER" id="PTHR23501:SF197">
    <property type="entry name" value="COMD"/>
    <property type="match status" value="1"/>
</dbReference>
<dbReference type="Proteomes" id="UP001217476">
    <property type="component" value="Chromosome"/>
</dbReference>
<feature type="transmembrane region" description="Helical" evidence="5">
    <location>
        <begin position="310"/>
        <end position="329"/>
    </location>
</feature>
<dbReference type="Gene3D" id="1.20.1720.10">
    <property type="entry name" value="Multidrug resistance protein D"/>
    <property type="match status" value="1"/>
</dbReference>
<dbReference type="GO" id="GO:0022857">
    <property type="term" value="F:transmembrane transporter activity"/>
    <property type="evidence" value="ECO:0007669"/>
    <property type="project" value="InterPro"/>
</dbReference>
<evidence type="ECO:0000256" key="2">
    <source>
        <dbReference type="ARBA" id="ARBA00022692"/>
    </source>
</evidence>
<evidence type="ECO:0000259" key="6">
    <source>
        <dbReference type="PROSITE" id="PS50850"/>
    </source>
</evidence>
<accession>A0AAJ6AYY6</accession>
<evidence type="ECO:0000313" key="7">
    <source>
        <dbReference type="EMBL" id="WEK03457.1"/>
    </source>
</evidence>
<dbReference type="PRINTS" id="PR01036">
    <property type="entry name" value="TCRTETB"/>
</dbReference>
<keyword evidence="2 5" id="KW-0812">Transmembrane</keyword>
<keyword evidence="4 5" id="KW-0472">Membrane</keyword>
<feature type="transmembrane region" description="Helical" evidence="5">
    <location>
        <begin position="341"/>
        <end position="362"/>
    </location>
</feature>
<reference evidence="7" key="1">
    <citation type="submission" date="2023-03" db="EMBL/GenBank/DDBJ databases">
        <title>Andean soil-derived lignocellulolytic bacterial consortium as a source of novel taxa and putative plastic-active enzymes.</title>
        <authorList>
            <person name="Diaz-Garcia L."/>
            <person name="Chuvochina M."/>
            <person name="Feuerriegel G."/>
            <person name="Bunk B."/>
            <person name="Sproer C."/>
            <person name="Streit W.R."/>
            <person name="Rodriguez L.M."/>
            <person name="Overmann J."/>
            <person name="Jimenez D.J."/>
        </authorList>
    </citation>
    <scope>NUCLEOTIDE SEQUENCE</scope>
    <source>
        <strain evidence="7">MAG 4196</strain>
    </source>
</reference>
<protein>
    <submittedName>
        <fullName evidence="7">MFS transporter</fullName>
    </submittedName>
</protein>
<feature type="transmembrane region" description="Helical" evidence="5">
    <location>
        <begin position="171"/>
        <end position="193"/>
    </location>
</feature>
<keyword evidence="3 5" id="KW-1133">Transmembrane helix</keyword>
<dbReference type="InterPro" id="IPR020846">
    <property type="entry name" value="MFS_dom"/>
</dbReference>
<gene>
    <name evidence="7" type="ORF">P0Y65_14805</name>
</gene>